<dbReference type="InterPro" id="IPR009706">
    <property type="entry name" value="DUF1287"/>
</dbReference>
<organism evidence="3 4">
    <name type="scientific">Sporolactobacillus mangiferae</name>
    <dbReference type="NCBI Taxonomy" id="2940498"/>
    <lineage>
        <taxon>Bacteria</taxon>
        <taxon>Bacillati</taxon>
        <taxon>Bacillota</taxon>
        <taxon>Bacilli</taxon>
        <taxon>Bacillales</taxon>
        <taxon>Sporolactobacillaceae</taxon>
        <taxon>Sporolactobacillus</taxon>
    </lineage>
</organism>
<feature type="region of interest" description="Disordered" evidence="1">
    <location>
        <begin position="48"/>
        <end position="74"/>
    </location>
</feature>
<dbReference type="EMBL" id="JAMAST010000008">
    <property type="protein sequence ID" value="MCL1631966.1"/>
    <property type="molecule type" value="Genomic_DNA"/>
</dbReference>
<keyword evidence="4" id="KW-1185">Reference proteome</keyword>
<keyword evidence="2" id="KW-0812">Transmembrane</keyword>
<reference evidence="3 4" key="1">
    <citation type="submission" date="2022-05" db="EMBL/GenBank/DDBJ databases">
        <title>Sporolactobacillus sp nov CPB3-1, isolated from tree bark (Mangifera indica L.).</title>
        <authorList>
            <person name="Phuengjayaem S."/>
            <person name="Tanasupawat S."/>
        </authorList>
    </citation>
    <scope>NUCLEOTIDE SEQUENCE [LARGE SCALE GENOMIC DNA]</scope>
    <source>
        <strain evidence="3 4">CPB3-1</strain>
    </source>
</reference>
<evidence type="ECO:0000313" key="4">
    <source>
        <dbReference type="Proteomes" id="UP001203004"/>
    </source>
</evidence>
<evidence type="ECO:0000256" key="1">
    <source>
        <dbReference type="SAM" id="MobiDB-lite"/>
    </source>
</evidence>
<evidence type="ECO:0000313" key="3">
    <source>
        <dbReference type="EMBL" id="MCL1631966.1"/>
    </source>
</evidence>
<dbReference type="Proteomes" id="UP001203004">
    <property type="component" value="Unassembled WGS sequence"/>
</dbReference>
<accession>A0ABT0MAR3</accession>
<proteinExistence type="predicted"/>
<protein>
    <submittedName>
        <fullName evidence="3">DUF1287 domain-containing protein</fullName>
    </submittedName>
</protein>
<evidence type="ECO:0000256" key="2">
    <source>
        <dbReference type="SAM" id="Phobius"/>
    </source>
</evidence>
<keyword evidence="2" id="KW-1133">Transmembrane helix</keyword>
<comment type="caution">
    <text evidence="3">The sequence shown here is derived from an EMBL/GenBank/DDBJ whole genome shotgun (WGS) entry which is preliminary data.</text>
</comment>
<name>A0ABT0MAR3_9BACL</name>
<keyword evidence="2" id="KW-0472">Membrane</keyword>
<gene>
    <name evidence="3" type="ORF">M3N64_08390</name>
</gene>
<feature type="transmembrane region" description="Helical" evidence="2">
    <location>
        <begin position="7"/>
        <end position="25"/>
    </location>
</feature>
<dbReference type="Pfam" id="PF06940">
    <property type="entry name" value="DUF1287"/>
    <property type="match status" value="1"/>
</dbReference>
<sequence length="233" mass="25967">MKKLKTLSLVAASFIVLVVLIGFYLDRFHGFHDQHVFSGDLDRDQVTNQFDADTDGDGAANLKDGDANGNGKSNQQDLIDGAKQLVGVLYDPLKGGHGNIGGNMGFIVCVDVPRIAYADAGISLDQLLKNDFAHHPDHYQTQKGTNTPATPYFYRRVRNVYDYARNNGQLVANATYPKVGDIVFYSRYHATLVVGTYSDGTYDEVEASPKQVYVRDHVHKKWKKRDVARLLNK</sequence>
<dbReference type="RefSeq" id="WP_249100998.1">
    <property type="nucleotide sequence ID" value="NZ_JAMAST010000008.1"/>
</dbReference>